<sequence length="63" mass="6872">MSTGPSCWSPHSHPWIDYDKASAIAHQANDEDTTLREAALASGYISAEDIDRIVRPATMVGKE</sequence>
<proteinExistence type="predicted"/>
<evidence type="ECO:0000313" key="4">
    <source>
        <dbReference type="Proteomes" id="UP001596180"/>
    </source>
</evidence>
<feature type="domain" description="Fumarase C C-terminal" evidence="2">
    <location>
        <begin position="14"/>
        <end position="60"/>
    </location>
</feature>
<keyword evidence="1" id="KW-0456">Lyase</keyword>
<organism evidence="3 4">
    <name type="scientific">Streptomyces chlorus</name>
    <dbReference type="NCBI Taxonomy" id="887452"/>
    <lineage>
        <taxon>Bacteria</taxon>
        <taxon>Bacillati</taxon>
        <taxon>Actinomycetota</taxon>
        <taxon>Actinomycetes</taxon>
        <taxon>Kitasatosporales</taxon>
        <taxon>Streptomycetaceae</taxon>
        <taxon>Streptomyces</taxon>
    </lineage>
</organism>
<dbReference type="SUPFAM" id="SSF48557">
    <property type="entry name" value="L-aspartase-like"/>
    <property type="match status" value="1"/>
</dbReference>
<dbReference type="RefSeq" id="WP_381364067.1">
    <property type="nucleotide sequence ID" value="NZ_JBHSOA010000035.1"/>
</dbReference>
<accession>A0ABW1DZZ6</accession>
<evidence type="ECO:0000256" key="1">
    <source>
        <dbReference type="ARBA" id="ARBA00023239"/>
    </source>
</evidence>
<name>A0ABW1DZZ6_9ACTN</name>
<dbReference type="InterPro" id="IPR018951">
    <property type="entry name" value="Fumarase_C_C"/>
</dbReference>
<comment type="caution">
    <text evidence="3">The sequence shown here is derived from an EMBL/GenBank/DDBJ whole genome shotgun (WGS) entry which is preliminary data.</text>
</comment>
<dbReference type="Gene3D" id="1.10.40.30">
    <property type="entry name" value="Fumarase/aspartase (C-terminal domain)"/>
    <property type="match status" value="1"/>
</dbReference>
<keyword evidence="4" id="KW-1185">Reference proteome</keyword>
<dbReference type="Proteomes" id="UP001596180">
    <property type="component" value="Unassembled WGS sequence"/>
</dbReference>
<evidence type="ECO:0000259" key="2">
    <source>
        <dbReference type="Pfam" id="PF10415"/>
    </source>
</evidence>
<evidence type="ECO:0000313" key="3">
    <source>
        <dbReference type="EMBL" id="MFC5853578.1"/>
    </source>
</evidence>
<protein>
    <recommendedName>
        <fullName evidence="2">Fumarase C C-terminal domain-containing protein</fullName>
    </recommendedName>
</protein>
<dbReference type="Pfam" id="PF10415">
    <property type="entry name" value="FumaraseC_C"/>
    <property type="match status" value="1"/>
</dbReference>
<gene>
    <name evidence="3" type="ORF">ACFPZI_17675</name>
</gene>
<dbReference type="EMBL" id="JBHSOA010000035">
    <property type="protein sequence ID" value="MFC5853578.1"/>
    <property type="molecule type" value="Genomic_DNA"/>
</dbReference>
<dbReference type="InterPro" id="IPR008948">
    <property type="entry name" value="L-Aspartase-like"/>
</dbReference>
<reference evidence="4" key="1">
    <citation type="journal article" date="2019" name="Int. J. Syst. Evol. Microbiol.">
        <title>The Global Catalogue of Microorganisms (GCM) 10K type strain sequencing project: providing services to taxonomists for standard genome sequencing and annotation.</title>
        <authorList>
            <consortium name="The Broad Institute Genomics Platform"/>
            <consortium name="The Broad Institute Genome Sequencing Center for Infectious Disease"/>
            <person name="Wu L."/>
            <person name="Ma J."/>
        </authorList>
    </citation>
    <scope>NUCLEOTIDE SEQUENCE [LARGE SCALE GENOMIC DNA]</scope>
    <source>
        <strain evidence="4">JCM 10411</strain>
    </source>
</reference>